<evidence type="ECO:0000256" key="1">
    <source>
        <dbReference type="ARBA" id="ARBA00004761"/>
    </source>
</evidence>
<evidence type="ECO:0000313" key="7">
    <source>
        <dbReference type="Proteomes" id="UP001199355"/>
    </source>
</evidence>
<dbReference type="InterPro" id="IPR000887">
    <property type="entry name" value="Aldlse_KDPG_KHG"/>
</dbReference>
<keyword evidence="7" id="KW-1185">Reference proteome</keyword>
<accession>A0AAE3DP83</accession>
<dbReference type="RefSeq" id="WP_308729078.1">
    <property type="nucleotide sequence ID" value="NZ_JAJEQF010000058.1"/>
</dbReference>
<keyword evidence="4" id="KW-0456">Lyase</keyword>
<evidence type="ECO:0000256" key="3">
    <source>
        <dbReference type="ARBA" id="ARBA00011233"/>
    </source>
</evidence>
<comment type="similarity">
    <text evidence="2">Belongs to the KHG/KDPG aldolase family.</text>
</comment>
<gene>
    <name evidence="6" type="ORF">LKD45_15405</name>
</gene>
<comment type="caution">
    <text evidence="6">The sequence shown here is derived from an EMBL/GenBank/DDBJ whole genome shotgun (WGS) entry which is preliminary data.</text>
</comment>
<evidence type="ECO:0000256" key="5">
    <source>
        <dbReference type="ARBA" id="ARBA00023277"/>
    </source>
</evidence>
<comment type="subunit">
    <text evidence="3">Homotrimer.</text>
</comment>
<reference evidence="6 7" key="1">
    <citation type="submission" date="2021-10" db="EMBL/GenBank/DDBJ databases">
        <title>Anaerobic single-cell dispensing facilitates the cultivation of human gut bacteria.</title>
        <authorList>
            <person name="Afrizal A."/>
        </authorList>
    </citation>
    <scope>NUCLEOTIDE SEQUENCE [LARGE SCALE GENOMIC DNA]</scope>
    <source>
        <strain evidence="6 7">CLA-AA-H244</strain>
    </source>
</reference>
<comment type="pathway">
    <text evidence="1">Carbohydrate acid metabolism.</text>
</comment>
<sequence>MMSDLKDRILEEKLIVILRGLAEEKLIATVDILKNMGMHFFELAIDNESELSMEKSLRNIEGLRKHYGDSIHIGAGTVINKLQVKRVAEIGGEYIISPNLNEEVVRATKEMGLVSIPGAATPSEIIRAYQEGADIVKVFPANYLGEAYIRAIKAPLDYIPIAAVGGIRPEDIPAFQSAGVSCFGVGKQLVDAGLFSSYCDEEVFQIIEDRAKRYLQAIR</sequence>
<name>A0AAE3DP83_9FIRM</name>
<dbReference type="GO" id="GO:0016829">
    <property type="term" value="F:lyase activity"/>
    <property type="evidence" value="ECO:0007669"/>
    <property type="project" value="UniProtKB-KW"/>
</dbReference>
<dbReference type="AlphaFoldDB" id="A0AAE3DP83"/>
<dbReference type="Proteomes" id="UP001199355">
    <property type="component" value="Unassembled WGS sequence"/>
</dbReference>
<dbReference type="InterPro" id="IPR013785">
    <property type="entry name" value="Aldolase_TIM"/>
</dbReference>
<dbReference type="SUPFAM" id="SSF51569">
    <property type="entry name" value="Aldolase"/>
    <property type="match status" value="1"/>
</dbReference>
<proteinExistence type="inferred from homology"/>
<keyword evidence="5" id="KW-0119">Carbohydrate metabolism</keyword>
<dbReference type="PANTHER" id="PTHR30246:SF1">
    <property type="entry name" value="2-DEHYDRO-3-DEOXY-6-PHOSPHOGALACTONATE ALDOLASE-RELATED"/>
    <property type="match status" value="1"/>
</dbReference>
<organism evidence="6 7">
    <name type="scientific">Gallintestinimicrobium propionicum</name>
    <dbReference type="NCBI Taxonomy" id="2981770"/>
    <lineage>
        <taxon>Bacteria</taxon>
        <taxon>Bacillati</taxon>
        <taxon>Bacillota</taxon>
        <taxon>Clostridia</taxon>
        <taxon>Lachnospirales</taxon>
        <taxon>Lachnospiraceae</taxon>
        <taxon>Gallintestinimicrobium</taxon>
    </lineage>
</organism>
<dbReference type="CDD" id="cd00452">
    <property type="entry name" value="KDPG_aldolase"/>
    <property type="match status" value="1"/>
</dbReference>
<evidence type="ECO:0000256" key="2">
    <source>
        <dbReference type="ARBA" id="ARBA00006906"/>
    </source>
</evidence>
<evidence type="ECO:0000256" key="4">
    <source>
        <dbReference type="ARBA" id="ARBA00023239"/>
    </source>
</evidence>
<dbReference type="Gene3D" id="3.20.20.70">
    <property type="entry name" value="Aldolase class I"/>
    <property type="match status" value="1"/>
</dbReference>
<evidence type="ECO:0000313" key="6">
    <source>
        <dbReference type="EMBL" id="MCC2169053.1"/>
    </source>
</evidence>
<dbReference type="Pfam" id="PF01081">
    <property type="entry name" value="Aldolase"/>
    <property type="match status" value="1"/>
</dbReference>
<dbReference type="EMBL" id="JAJEQF010000058">
    <property type="protein sequence ID" value="MCC2169053.1"/>
    <property type="molecule type" value="Genomic_DNA"/>
</dbReference>
<protein>
    <submittedName>
        <fullName evidence="6">2-dehydro-3-deoxyphosphogluconate aldolase</fullName>
    </submittedName>
</protein>
<dbReference type="PANTHER" id="PTHR30246">
    <property type="entry name" value="2-KETO-3-DEOXY-6-PHOSPHOGLUCONATE ALDOLASE"/>
    <property type="match status" value="1"/>
</dbReference>